<dbReference type="GO" id="GO:0005886">
    <property type="term" value="C:plasma membrane"/>
    <property type="evidence" value="ECO:0000318"/>
    <property type="project" value="GO_Central"/>
</dbReference>
<gene>
    <name evidence="4" type="ORF">NEMVEDRAFT_v1g179171</name>
</gene>
<dbReference type="OrthoDB" id="6499973at2759"/>
<feature type="transmembrane region" description="Helical" evidence="2">
    <location>
        <begin position="18"/>
        <end position="40"/>
    </location>
</feature>
<keyword evidence="2" id="KW-1133">Transmembrane helix</keyword>
<dbReference type="InterPro" id="IPR011701">
    <property type="entry name" value="MFS"/>
</dbReference>
<proteinExistence type="predicted"/>
<keyword evidence="5" id="KW-1185">Reference proteome</keyword>
<keyword evidence="2" id="KW-0472">Membrane</keyword>
<organism evidence="4 5">
    <name type="scientific">Nematostella vectensis</name>
    <name type="common">Starlet sea anemone</name>
    <dbReference type="NCBI Taxonomy" id="45351"/>
    <lineage>
        <taxon>Eukaryota</taxon>
        <taxon>Metazoa</taxon>
        <taxon>Cnidaria</taxon>
        <taxon>Anthozoa</taxon>
        <taxon>Hexacorallia</taxon>
        <taxon>Actiniaria</taxon>
        <taxon>Edwardsiidae</taxon>
        <taxon>Nematostella</taxon>
    </lineage>
</organism>
<feature type="transmembrane region" description="Helical" evidence="2">
    <location>
        <begin position="77"/>
        <end position="99"/>
    </location>
</feature>
<evidence type="ECO:0000256" key="1">
    <source>
        <dbReference type="ARBA" id="ARBA00004141"/>
    </source>
</evidence>
<feature type="transmembrane region" description="Helical" evidence="2">
    <location>
        <begin position="191"/>
        <end position="211"/>
    </location>
</feature>
<evidence type="ECO:0000313" key="4">
    <source>
        <dbReference type="EMBL" id="EDO47774.1"/>
    </source>
</evidence>
<protein>
    <recommendedName>
        <fullName evidence="3">Major facilitator superfamily (MFS) profile domain-containing protein</fullName>
    </recommendedName>
</protein>
<evidence type="ECO:0000256" key="2">
    <source>
        <dbReference type="SAM" id="Phobius"/>
    </source>
</evidence>
<feature type="non-terminal residue" evidence="4">
    <location>
        <position position="302"/>
    </location>
</feature>
<dbReference type="eggNOG" id="KOG2504">
    <property type="taxonomic scope" value="Eukaryota"/>
</dbReference>
<sequence length="302" mass="33050">MLGPLTTSLCTKYGVRSVAVLGAILFALGLFCSSFAGSLFKMYVTYSLLVATGSSFCYYVSILVLDEYFSKRLVAANGIALSGAGIGTIALTPLVSFLLQRYEWRNTMRVLSGISLVILLVCALMLFAVPAPIKIIDSPRFNPQKKTFDLGVFKNKAFVVWVLVQSLVLFGFYIPYVHLVRHGQDLDIHKSAGGILVGYMAISQTIGKIFFGRIADHPRVNRIYLDQFCLLMCSVMTTLLTIFSSYTSLAMYCWIFGFFDGGFVVMIAVLTGDIVGRGNLASAFGIMYMISALPMMIGPPVA</sequence>
<evidence type="ECO:0000259" key="3">
    <source>
        <dbReference type="PROSITE" id="PS50850"/>
    </source>
</evidence>
<dbReference type="GO" id="GO:0022857">
    <property type="term" value="F:transmembrane transporter activity"/>
    <property type="evidence" value="ECO:0000318"/>
    <property type="project" value="GO_Central"/>
</dbReference>
<dbReference type="PhylomeDB" id="A7RL09"/>
<dbReference type="InterPro" id="IPR036259">
    <property type="entry name" value="MFS_trans_sf"/>
</dbReference>
<keyword evidence="2" id="KW-0812">Transmembrane</keyword>
<dbReference type="KEGG" id="nve:5520056"/>
<accession>A7RL09</accession>
<name>A7RL09_NEMVE</name>
<dbReference type="PROSITE" id="PS50850">
    <property type="entry name" value="MFS"/>
    <property type="match status" value="1"/>
</dbReference>
<feature type="transmembrane region" description="Helical" evidence="2">
    <location>
        <begin position="157"/>
        <end position="179"/>
    </location>
</feature>
<feature type="transmembrane region" description="Helical" evidence="2">
    <location>
        <begin position="249"/>
        <end position="271"/>
    </location>
</feature>
<comment type="subcellular location">
    <subcellularLocation>
        <location evidence="1">Membrane</location>
        <topology evidence="1">Multi-pass membrane protein</topology>
    </subcellularLocation>
</comment>
<dbReference type="HOGENOM" id="CLU_001265_59_1_1"/>
<dbReference type="Proteomes" id="UP000001593">
    <property type="component" value="Unassembled WGS sequence"/>
</dbReference>
<feature type="transmembrane region" description="Helical" evidence="2">
    <location>
        <begin position="46"/>
        <end position="65"/>
    </location>
</feature>
<dbReference type="InParanoid" id="A7RL09"/>
<dbReference type="AlphaFoldDB" id="A7RL09"/>
<reference evidence="4 5" key="1">
    <citation type="journal article" date="2007" name="Science">
        <title>Sea anemone genome reveals ancestral eumetazoan gene repertoire and genomic organization.</title>
        <authorList>
            <person name="Putnam N.H."/>
            <person name="Srivastava M."/>
            <person name="Hellsten U."/>
            <person name="Dirks B."/>
            <person name="Chapman J."/>
            <person name="Salamov A."/>
            <person name="Terry A."/>
            <person name="Shapiro H."/>
            <person name="Lindquist E."/>
            <person name="Kapitonov V.V."/>
            <person name="Jurka J."/>
            <person name="Genikhovich G."/>
            <person name="Grigoriev I.V."/>
            <person name="Lucas S.M."/>
            <person name="Steele R.E."/>
            <person name="Finnerty J.R."/>
            <person name="Technau U."/>
            <person name="Martindale M.Q."/>
            <person name="Rokhsar D.S."/>
        </authorList>
    </citation>
    <scope>NUCLEOTIDE SEQUENCE [LARGE SCALE GENOMIC DNA]</scope>
    <source>
        <strain evidence="5">CH2 X CH6</strain>
    </source>
</reference>
<dbReference type="InterPro" id="IPR050327">
    <property type="entry name" value="Proton-linked_MCT"/>
</dbReference>
<dbReference type="Pfam" id="PF07690">
    <property type="entry name" value="MFS_1"/>
    <property type="match status" value="1"/>
</dbReference>
<dbReference type="SUPFAM" id="SSF103473">
    <property type="entry name" value="MFS general substrate transporter"/>
    <property type="match status" value="1"/>
</dbReference>
<feature type="transmembrane region" description="Helical" evidence="2">
    <location>
        <begin position="223"/>
        <end position="243"/>
    </location>
</feature>
<dbReference type="InterPro" id="IPR020846">
    <property type="entry name" value="MFS_dom"/>
</dbReference>
<evidence type="ECO:0000313" key="5">
    <source>
        <dbReference type="Proteomes" id="UP000001593"/>
    </source>
</evidence>
<feature type="transmembrane region" description="Helical" evidence="2">
    <location>
        <begin position="278"/>
        <end position="297"/>
    </location>
</feature>
<dbReference type="EMBL" id="DS469517">
    <property type="protein sequence ID" value="EDO47774.1"/>
    <property type="molecule type" value="Genomic_DNA"/>
</dbReference>
<dbReference type="PANTHER" id="PTHR11360">
    <property type="entry name" value="MONOCARBOXYLATE TRANSPORTER"/>
    <property type="match status" value="1"/>
</dbReference>
<dbReference type="PANTHER" id="PTHR11360:SF251">
    <property type="entry name" value="MAJOR FACILITATOR SUPERFAMILY (MFS) PROFILE DOMAIN-CONTAINING PROTEIN"/>
    <property type="match status" value="1"/>
</dbReference>
<feature type="domain" description="Major facilitator superfamily (MFS) profile" evidence="3">
    <location>
        <begin position="1"/>
        <end position="302"/>
    </location>
</feature>
<dbReference type="Gene3D" id="1.20.1250.20">
    <property type="entry name" value="MFS general substrate transporter like domains"/>
    <property type="match status" value="2"/>
</dbReference>
<feature type="transmembrane region" description="Helical" evidence="2">
    <location>
        <begin position="111"/>
        <end position="136"/>
    </location>
</feature>